<evidence type="ECO:0000313" key="7">
    <source>
        <dbReference type="EMBL" id="KAF0982782.1"/>
    </source>
</evidence>
<evidence type="ECO:0000256" key="3">
    <source>
        <dbReference type="PROSITE-ProRule" id="PRU00076"/>
    </source>
</evidence>
<keyword evidence="1" id="KW-0677">Repeat</keyword>
<dbReference type="Pfam" id="PF07974">
    <property type="entry name" value="EGF_2"/>
    <property type="match status" value="1"/>
</dbReference>
<keyword evidence="5" id="KW-1133">Transmembrane helix</keyword>
<dbReference type="InterPro" id="IPR000742">
    <property type="entry name" value="EGF"/>
</dbReference>
<dbReference type="SUPFAM" id="SSF101898">
    <property type="entry name" value="NHL repeat"/>
    <property type="match status" value="3"/>
</dbReference>
<feature type="repeat" description="NHL" evidence="4">
    <location>
        <begin position="631"/>
        <end position="666"/>
    </location>
</feature>
<feature type="domain" description="EGF-like" evidence="6">
    <location>
        <begin position="1196"/>
        <end position="1235"/>
    </location>
</feature>
<name>A0A6A5C7D2_NAEFO</name>
<dbReference type="SMART" id="SM00181">
    <property type="entry name" value="EGF"/>
    <property type="match status" value="3"/>
</dbReference>
<protein>
    <recommendedName>
        <fullName evidence="6">EGF-like domain-containing protein</fullName>
    </recommendedName>
</protein>
<feature type="repeat" description="NHL" evidence="4">
    <location>
        <begin position="148"/>
        <end position="179"/>
    </location>
</feature>
<feature type="disulfide bond" evidence="3">
    <location>
        <begin position="1225"/>
        <end position="1234"/>
    </location>
</feature>
<keyword evidence="8" id="KW-1185">Reference proteome</keyword>
<dbReference type="Pfam" id="PF25021">
    <property type="entry name" value="TEN_NHL"/>
    <property type="match status" value="4"/>
</dbReference>
<proteinExistence type="predicted"/>
<dbReference type="VEuPathDB" id="AmoebaDB:NF0024080"/>
<dbReference type="EMBL" id="VFQX01000007">
    <property type="protein sequence ID" value="KAF0982782.1"/>
    <property type="molecule type" value="Genomic_DNA"/>
</dbReference>
<dbReference type="GeneID" id="68117976"/>
<evidence type="ECO:0000256" key="2">
    <source>
        <dbReference type="ARBA" id="ARBA00023157"/>
    </source>
</evidence>
<evidence type="ECO:0000256" key="4">
    <source>
        <dbReference type="PROSITE-ProRule" id="PRU00504"/>
    </source>
</evidence>
<reference evidence="7 8" key="1">
    <citation type="journal article" date="2019" name="Sci. Rep.">
        <title>Nanopore sequencing improves the draft genome of the human pathogenic amoeba Naegleria fowleri.</title>
        <authorList>
            <person name="Liechti N."/>
            <person name="Schurch N."/>
            <person name="Bruggmann R."/>
            <person name="Wittwer M."/>
        </authorList>
    </citation>
    <scope>NUCLEOTIDE SEQUENCE [LARGE SCALE GENOMIC DNA]</scope>
    <source>
        <strain evidence="7 8">ATCC 30894</strain>
    </source>
</reference>
<evidence type="ECO:0000259" key="6">
    <source>
        <dbReference type="PROSITE" id="PS50026"/>
    </source>
</evidence>
<dbReference type="Gene3D" id="2.10.25.10">
    <property type="entry name" value="Laminin"/>
    <property type="match status" value="3"/>
</dbReference>
<comment type="caution">
    <text evidence="7">The sequence shown here is derived from an EMBL/GenBank/DDBJ whole genome shotgun (WGS) entry which is preliminary data.</text>
</comment>
<dbReference type="PROSITE" id="PS01186">
    <property type="entry name" value="EGF_2"/>
    <property type="match status" value="1"/>
</dbReference>
<accession>A0A6A5C7D2</accession>
<dbReference type="RefSeq" id="XP_044567495.1">
    <property type="nucleotide sequence ID" value="XM_044701094.1"/>
</dbReference>
<sequence length="1309" mass="137657">MGQYSVSTFAGFRHIDGLNQNFHTDGVSATYAPLSSEIYDVTFASNGDLYLVDQNLNRVLKVDANSGVLTTVAGINSANFNGDGMKGSRTALAYPRGVAVLPNGDVLIGDTNSHRVRRVFASNGTVITFAGTGEAGYNGDSMSATQMQLKWPQSLAVTTNGEVLIADTGNHRILKVMSNGMAITVAGVNATAGYNGDIILATKAYLSSPFGVAVSKSTGEVLIADTNNHRIRKVLSNGKIVTVAGNGNHGFNNDNIPATQATLTYPYDMDIASNGEIFIADNGNHRIRKVLTNGNITTFAGKGMEGFSGGFTGDGIPVTSSTEVNSPKAIAISPLTGDIYFAETYRIRKVTQSNNYIYTVAGSGSPQYYGDGLNAKSSAVITISSSFVYPHPISATIDPKTGDVYIADSGAGLIRKIQKSTGIISTYAGSTNGFSTDESAQLGEPGDYILATSAKLGSNLPGMAIHPVSGELYFIDQGYIKKIATNGMVNRVAGWITSSFSGDDGPALSATFNEPQSLAFALNGDLYIADKSNRRIRKIFTNGTIVTFAGTDPDASNEFAPFSGDGDLAVKAVFLKPSGVAVSSNGEVIIADSLNNRVRKVLTNGTVITIAGIGPSFFDGGGYNGDGILETNAKLNIPSGVALTPNGEVIIADTNNHRIRKILTNGTILTIAGNGYLKGYHGNAIPAKNAMLMYPQGVSVDATTGDIYVYGDYVYKMCRIGTDGMIYTVLASARYGNDYERQEVYGYPDVVTSFFSGDGVKATFSQLYAPRGLVVTPNEEVLIADTLNNRIRKVSTNGIISTIAGGEGYLGSYPDNGYAATTVFLDGPKGVFLNRKTGEIFIADSGNSKIRKIDVNGNMFTIAGNGTSGYNDDSKLATLALFNQSSSVFVSEHTNDVYIADTGNHRIRKISATTGIVTTIAGTGVAGYNGDNILATSAMMNSPNSLYVTSSGEVFFADTNNHRIRKIFTNGTIVTIAGNGMAGFSDGTNSLAIQAQLDTPMGIYVSENSGDVFICDTNNHRIRMVNSFGVISTIAGHYYFGYNGDATSALETYLQYPTSIYVSNVTRRIYFTDTNNHLVRMLEPLCALGQVYDPSSSKCVQDVYCYGVSAFTSSVCSGHGSCISENTCQCQVGFFGATCQITQCGSTFSNDSTVCNSHGSCIGVNTCSCNSGWTGTFCDQCIGNNCGGGGDNNHGQIFTCNGTLSNSTSVCNGNGNCTNSDTCQCKNGFSGKYCERNLILDPIQECTVGGLSCGALAGIVIGSVSGVLLLVIGVVSGVVGVVICVMKKKKSGVDSGSIVNANSVELRNV</sequence>
<dbReference type="PROSITE" id="PS50026">
    <property type="entry name" value="EGF_3"/>
    <property type="match status" value="2"/>
</dbReference>
<keyword evidence="5" id="KW-0812">Transmembrane</keyword>
<keyword evidence="2 3" id="KW-1015">Disulfide bond</keyword>
<dbReference type="VEuPathDB" id="AmoebaDB:NF0024070"/>
<dbReference type="PROSITE" id="PS00022">
    <property type="entry name" value="EGF_1"/>
    <property type="match status" value="2"/>
</dbReference>
<feature type="repeat" description="NHL" evidence="4">
    <location>
        <begin position="574"/>
        <end position="605"/>
    </location>
</feature>
<dbReference type="InterPro" id="IPR013111">
    <property type="entry name" value="EGF_extracell"/>
</dbReference>
<dbReference type="OrthoDB" id="273823at2759"/>
<dbReference type="PANTHER" id="PTHR46388:SF2">
    <property type="entry name" value="NHL REPEAT-CONTAINING PROTEIN 2"/>
    <property type="match status" value="1"/>
</dbReference>
<dbReference type="InterPro" id="IPR001258">
    <property type="entry name" value="NHL_repeat"/>
</dbReference>
<dbReference type="Proteomes" id="UP000444721">
    <property type="component" value="Unassembled WGS sequence"/>
</dbReference>
<dbReference type="InterPro" id="IPR056822">
    <property type="entry name" value="TEN_NHL"/>
</dbReference>
<feature type="domain" description="EGF-like" evidence="6">
    <location>
        <begin position="1140"/>
        <end position="1179"/>
    </location>
</feature>
<gene>
    <name evidence="7" type="ORF">FDP41_010761</name>
</gene>
<feature type="disulfide bond" evidence="3">
    <location>
        <begin position="1169"/>
        <end position="1178"/>
    </location>
</feature>
<evidence type="ECO:0000256" key="1">
    <source>
        <dbReference type="ARBA" id="ARBA00022737"/>
    </source>
</evidence>
<keyword evidence="5" id="KW-0472">Membrane</keyword>
<keyword evidence="3" id="KW-0245">EGF-like domain</keyword>
<dbReference type="PANTHER" id="PTHR46388">
    <property type="entry name" value="NHL REPEAT-CONTAINING PROTEIN 2"/>
    <property type="match status" value="1"/>
</dbReference>
<dbReference type="InterPro" id="IPR011042">
    <property type="entry name" value="6-blade_b-propeller_TolB-like"/>
</dbReference>
<evidence type="ECO:0000256" key="5">
    <source>
        <dbReference type="SAM" id="Phobius"/>
    </source>
</evidence>
<dbReference type="VEuPathDB" id="AmoebaDB:NfTy_014510"/>
<dbReference type="VEuPathDB" id="AmoebaDB:FDP41_010761"/>
<comment type="caution">
    <text evidence="3">Lacks conserved residue(s) required for the propagation of feature annotation.</text>
</comment>
<dbReference type="PROSITE" id="PS51125">
    <property type="entry name" value="NHL"/>
    <property type="match status" value="3"/>
</dbReference>
<dbReference type="Pfam" id="PF01436">
    <property type="entry name" value="NHL"/>
    <property type="match status" value="1"/>
</dbReference>
<dbReference type="Gene3D" id="2.120.10.30">
    <property type="entry name" value="TolB, C-terminal domain"/>
    <property type="match status" value="9"/>
</dbReference>
<organism evidence="7 8">
    <name type="scientific">Naegleria fowleri</name>
    <name type="common">Brain eating amoeba</name>
    <dbReference type="NCBI Taxonomy" id="5763"/>
    <lineage>
        <taxon>Eukaryota</taxon>
        <taxon>Discoba</taxon>
        <taxon>Heterolobosea</taxon>
        <taxon>Tetramitia</taxon>
        <taxon>Eutetramitia</taxon>
        <taxon>Vahlkampfiidae</taxon>
        <taxon>Naegleria</taxon>
    </lineage>
</organism>
<feature type="transmembrane region" description="Helical" evidence="5">
    <location>
        <begin position="1255"/>
        <end position="1285"/>
    </location>
</feature>
<evidence type="ECO:0000313" key="8">
    <source>
        <dbReference type="Proteomes" id="UP000444721"/>
    </source>
</evidence>